<dbReference type="Pfam" id="PF09339">
    <property type="entry name" value="HTH_IclR"/>
    <property type="match status" value="1"/>
</dbReference>
<dbReference type="InterPro" id="IPR005471">
    <property type="entry name" value="Tscrpt_reg_IclR_N"/>
</dbReference>
<keyword evidence="7" id="KW-1185">Reference proteome</keyword>
<dbReference type="GO" id="GO:0045892">
    <property type="term" value="P:negative regulation of DNA-templated transcription"/>
    <property type="evidence" value="ECO:0007669"/>
    <property type="project" value="TreeGrafter"/>
</dbReference>
<dbReference type="RefSeq" id="WP_056942239.1">
    <property type="nucleotide sequence ID" value="NZ_AZCX01000003.1"/>
</dbReference>
<evidence type="ECO:0000256" key="1">
    <source>
        <dbReference type="ARBA" id="ARBA00023015"/>
    </source>
</evidence>
<evidence type="ECO:0000259" key="5">
    <source>
        <dbReference type="PROSITE" id="PS51078"/>
    </source>
</evidence>
<dbReference type="GO" id="GO:0003700">
    <property type="term" value="F:DNA-binding transcription factor activity"/>
    <property type="evidence" value="ECO:0007669"/>
    <property type="project" value="TreeGrafter"/>
</dbReference>
<name>A0A0R1HPM6_9LACO</name>
<dbReference type="InterPro" id="IPR014757">
    <property type="entry name" value="Tscrpt_reg_IclR_C"/>
</dbReference>
<dbReference type="EMBL" id="AZCX01000003">
    <property type="protein sequence ID" value="KRK48383.1"/>
    <property type="molecule type" value="Genomic_DNA"/>
</dbReference>
<keyword evidence="3" id="KW-0804">Transcription</keyword>
<gene>
    <name evidence="6" type="ORF">FC96_GL001483</name>
</gene>
<dbReference type="SMART" id="SM00346">
    <property type="entry name" value="HTH_ICLR"/>
    <property type="match status" value="1"/>
</dbReference>
<evidence type="ECO:0000256" key="3">
    <source>
        <dbReference type="ARBA" id="ARBA00023163"/>
    </source>
</evidence>
<accession>A0A0R1HPM6</accession>
<feature type="domain" description="HTH iclR-type" evidence="4">
    <location>
        <begin position="8"/>
        <end position="70"/>
    </location>
</feature>
<keyword evidence="2" id="KW-0238">DNA-binding</keyword>
<evidence type="ECO:0000313" key="6">
    <source>
        <dbReference type="EMBL" id="KRK48383.1"/>
    </source>
</evidence>
<evidence type="ECO:0000313" key="7">
    <source>
        <dbReference type="Proteomes" id="UP000050911"/>
    </source>
</evidence>
<dbReference type="PROSITE" id="PS51078">
    <property type="entry name" value="ICLR_ED"/>
    <property type="match status" value="1"/>
</dbReference>
<reference evidence="6 7" key="1">
    <citation type="journal article" date="2015" name="Genome Announc.">
        <title>Expanding the biotechnology potential of lactobacilli through comparative genomics of 213 strains and associated genera.</title>
        <authorList>
            <person name="Sun Z."/>
            <person name="Harris H.M."/>
            <person name="McCann A."/>
            <person name="Guo C."/>
            <person name="Argimon S."/>
            <person name="Zhang W."/>
            <person name="Yang X."/>
            <person name="Jeffery I.B."/>
            <person name="Cooney J.C."/>
            <person name="Kagawa T.F."/>
            <person name="Liu W."/>
            <person name="Song Y."/>
            <person name="Salvetti E."/>
            <person name="Wrobel A."/>
            <person name="Rasinkangas P."/>
            <person name="Parkhill J."/>
            <person name="Rea M.C."/>
            <person name="O'Sullivan O."/>
            <person name="Ritari J."/>
            <person name="Douillard F.P."/>
            <person name="Paul Ross R."/>
            <person name="Yang R."/>
            <person name="Briner A.E."/>
            <person name="Felis G.E."/>
            <person name="de Vos W.M."/>
            <person name="Barrangou R."/>
            <person name="Klaenhammer T.R."/>
            <person name="Caufield P.W."/>
            <person name="Cui Y."/>
            <person name="Zhang H."/>
            <person name="O'Toole P.W."/>
        </authorList>
    </citation>
    <scope>NUCLEOTIDE SEQUENCE [LARGE SCALE GENOMIC DNA]</scope>
    <source>
        <strain evidence="6 7">JCM 15530</strain>
    </source>
</reference>
<dbReference type="SUPFAM" id="SSF46785">
    <property type="entry name" value="Winged helix' DNA-binding domain"/>
    <property type="match status" value="1"/>
</dbReference>
<dbReference type="PANTHER" id="PTHR30136:SF35">
    <property type="entry name" value="HTH-TYPE TRANSCRIPTIONAL REGULATOR RV1719"/>
    <property type="match status" value="1"/>
</dbReference>
<dbReference type="PATRIC" id="fig|1302272.5.peg.1498"/>
<protein>
    <submittedName>
        <fullName evidence="6">Transcriptional regulator</fullName>
    </submittedName>
</protein>
<evidence type="ECO:0000259" key="4">
    <source>
        <dbReference type="PROSITE" id="PS51077"/>
    </source>
</evidence>
<dbReference type="InterPro" id="IPR029016">
    <property type="entry name" value="GAF-like_dom_sf"/>
</dbReference>
<dbReference type="GO" id="GO:0003677">
    <property type="term" value="F:DNA binding"/>
    <property type="evidence" value="ECO:0007669"/>
    <property type="project" value="UniProtKB-KW"/>
</dbReference>
<comment type="caution">
    <text evidence="6">The sequence shown here is derived from an EMBL/GenBank/DDBJ whole genome shotgun (WGS) entry which is preliminary data.</text>
</comment>
<dbReference type="STRING" id="1302272.FC96_GL001483"/>
<sequence length="252" mass="28239">MSEQKLYGSSLIKAKQILDYMITTEEAPELKEISANTGIGKPTALKLLNTMVSLGLMRKMGDEKKYYLGTDFIAYAEKASSDFNLLQYAKPALTKLRDATDETINLGVEGNNSVVLLAKMESKNRSIKLKSQVGGKMNLYSSSMGKAMLATWTSEQLQHYIHETEFRHVGPNTITSPDDLLKEVDKTKQRGFSVDNEENEPEVFCLGFSLCKNGKLVGAFSITAPKYRMTEKNREKYLVLAKQTQQEIEKAL</sequence>
<dbReference type="Pfam" id="PF01614">
    <property type="entry name" value="IclR_C"/>
    <property type="match status" value="1"/>
</dbReference>
<proteinExistence type="predicted"/>
<dbReference type="Gene3D" id="3.30.450.40">
    <property type="match status" value="1"/>
</dbReference>
<dbReference type="InterPro" id="IPR050707">
    <property type="entry name" value="HTH_MetabolicPath_Reg"/>
</dbReference>
<dbReference type="AlphaFoldDB" id="A0A0R1HPM6"/>
<keyword evidence="1" id="KW-0805">Transcription regulation</keyword>
<dbReference type="OrthoDB" id="9791752at2"/>
<dbReference type="PROSITE" id="PS51077">
    <property type="entry name" value="HTH_ICLR"/>
    <property type="match status" value="1"/>
</dbReference>
<feature type="domain" description="IclR-ED" evidence="5">
    <location>
        <begin position="71"/>
        <end position="252"/>
    </location>
</feature>
<dbReference type="Proteomes" id="UP000050911">
    <property type="component" value="Unassembled WGS sequence"/>
</dbReference>
<dbReference type="PANTHER" id="PTHR30136">
    <property type="entry name" value="HELIX-TURN-HELIX TRANSCRIPTIONAL REGULATOR, ICLR FAMILY"/>
    <property type="match status" value="1"/>
</dbReference>
<organism evidence="6 7">
    <name type="scientific">Secundilactobacillus kimchicus JCM 15530</name>
    <dbReference type="NCBI Taxonomy" id="1302272"/>
    <lineage>
        <taxon>Bacteria</taxon>
        <taxon>Bacillati</taxon>
        <taxon>Bacillota</taxon>
        <taxon>Bacilli</taxon>
        <taxon>Lactobacillales</taxon>
        <taxon>Lactobacillaceae</taxon>
        <taxon>Secundilactobacillus</taxon>
    </lineage>
</organism>
<dbReference type="InterPro" id="IPR036388">
    <property type="entry name" value="WH-like_DNA-bd_sf"/>
</dbReference>
<dbReference type="InterPro" id="IPR036390">
    <property type="entry name" value="WH_DNA-bd_sf"/>
</dbReference>
<evidence type="ECO:0000256" key="2">
    <source>
        <dbReference type="ARBA" id="ARBA00023125"/>
    </source>
</evidence>
<dbReference type="Gene3D" id="1.10.10.10">
    <property type="entry name" value="Winged helix-like DNA-binding domain superfamily/Winged helix DNA-binding domain"/>
    <property type="match status" value="1"/>
</dbReference>
<dbReference type="SUPFAM" id="SSF55781">
    <property type="entry name" value="GAF domain-like"/>
    <property type="match status" value="1"/>
</dbReference>